<feature type="compositionally biased region" description="Basic residues" evidence="1">
    <location>
        <begin position="513"/>
        <end position="528"/>
    </location>
</feature>
<evidence type="ECO:0000313" key="4">
    <source>
        <dbReference type="EMBL" id="CDL93837.1"/>
    </source>
</evidence>
<reference evidence="6" key="3">
    <citation type="submission" date="2020-12" db="UniProtKB">
        <authorList>
            <consortium name="WormBaseParasite"/>
        </authorList>
    </citation>
    <scope>IDENTIFICATION</scope>
    <source>
        <strain evidence="6">MHco3</strain>
    </source>
</reference>
<feature type="region of interest" description="Disordered" evidence="1">
    <location>
        <begin position="318"/>
        <end position="337"/>
    </location>
</feature>
<feature type="signal peptide" evidence="2">
    <location>
        <begin position="1"/>
        <end position="15"/>
    </location>
</feature>
<reference evidence="4" key="2">
    <citation type="submission" date="2013-05" db="EMBL/GenBank/DDBJ databases">
        <title>The genome and transcriptome of Haemonchus contortus: a key model parasite for drug and vaccine discovery.</title>
        <authorList>
            <person name="Laing R."/>
            <person name="Kikuchi T."/>
            <person name="Martinelli A."/>
            <person name="Tsai I.J."/>
            <person name="Beech R.N."/>
            <person name="Redman E."/>
            <person name="Holroyd N."/>
            <person name="Bartley D.J."/>
            <person name="Beasley H."/>
            <person name="Britton C."/>
            <person name="Curran D."/>
            <person name="Devaney E."/>
            <person name="Gilabert A."/>
            <person name="Jackson F."/>
            <person name="Hunt M."/>
            <person name="Johnston S."/>
            <person name="Kryukov I."/>
            <person name="Li K."/>
            <person name="Morrison A.A."/>
            <person name="Reid A.J."/>
            <person name="Sargison N."/>
            <person name="Saunders G."/>
            <person name="Wasmuth J.D."/>
            <person name="Wolstenholme A."/>
            <person name="Berriman M."/>
            <person name="Gilleard J.S."/>
            <person name="Cotton J.A."/>
        </authorList>
    </citation>
    <scope>NUCLEOTIDE SEQUENCE [LARGE SCALE GENOMIC DNA]</scope>
    <source>
        <strain evidence="4">ISE/inbred ISE</strain>
    </source>
</reference>
<accession>W6NNF2</accession>
<reference evidence="4" key="1">
    <citation type="submission" date="2013-03" db="EMBL/GenBank/DDBJ databases">
        <authorList>
            <person name="Aslett M."/>
        </authorList>
    </citation>
    <scope>NUCLEOTIDE SEQUENCE [LARGE SCALE GENOMIC DNA]</scope>
    <source>
        <strain evidence="4">ISE/inbred ISE</strain>
    </source>
</reference>
<feature type="chain" id="PRO_5044739902" evidence="2">
    <location>
        <begin position="16"/>
        <end position="674"/>
    </location>
</feature>
<proteinExistence type="predicted"/>
<feature type="region of interest" description="Disordered" evidence="1">
    <location>
        <begin position="93"/>
        <end position="137"/>
    </location>
</feature>
<dbReference type="Proteomes" id="UP000025227">
    <property type="component" value="Unplaced"/>
</dbReference>
<dbReference type="EMBL" id="CAVP010052833">
    <property type="protein sequence ID" value="CDL93837.1"/>
    <property type="molecule type" value="Genomic_DNA"/>
</dbReference>
<sequence>MWWWRLVVLAVAISAEEEHFLDVKQIVKGTIEAVAKLPMAQQNNSIEGQKDPEDFYRLFQLPADIMTKLAADAGYLDAPQTSTAGPWIVRRKVHRSTEEEEEEDRSRGYSEEEDEEKPRKRKKHHRNDPTLISIRDILSKVDKPLSTTPLSMPLPPSPISSAESQRTIASLPIVESDTGLAHSNMQPQYAYQPVVQPDGKTYYQQVLIVPGQVMSSGAVSSLNSLSAQKSAFLQEQPLQPKSIVQADYSVTAPTFPPPINVFAKNDANAEPTRRAYPLRFVRPTSSGNAEQHSVQLPQSDPIAIPSIRATTFAPYTSTPKESLFTSKLPSGDEQRRQARVFREEATPPPRQVMKSIQESPLRIKTVDSRVEQANVDEVAEIRHLKHDEELKKALERHRLEIDPESSSSRKRKLRKSKKIKKLLKKTKYIDEEDEASSAKSTMDEFQTIRRMPETQYLHRVPSMSPATPRRHERAHASKTWKRFEPDDEEEPKNLQSIEEREDAEVEEVTEPPKKRRRSQKTTKLRKIRVRMEDDERDGTTSRSRKELQRQDDEAEATTATTLKRKILRLNKIKSESSRWTDDEGADHKKRKSTTRSRRVKKVRRSRRRKAARSTAANSSPLRQHCLNIRTFARQFGTTNIEEFAQEHCAFIENYYPHLTCDKRAEYITECQKHL</sequence>
<feature type="compositionally biased region" description="Acidic residues" evidence="1">
    <location>
        <begin position="499"/>
        <end position="509"/>
    </location>
</feature>
<gene>
    <name evidence="4" type="ORF">HCOI_00283800</name>
</gene>
<evidence type="ECO:0000256" key="1">
    <source>
        <dbReference type="SAM" id="MobiDB-lite"/>
    </source>
</evidence>
<name>W6NNF2_HAECO</name>
<keyword evidence="2" id="KW-0732">Signal</keyword>
<evidence type="ECO:0000256" key="2">
    <source>
        <dbReference type="SAM" id="SignalP"/>
    </source>
</evidence>
<evidence type="ECO:0000313" key="6">
    <source>
        <dbReference type="WBParaSite" id="HCON_00112520-00001"/>
    </source>
</evidence>
<dbReference type="Pfam" id="PF23626">
    <property type="entry name" value="CCD_aECM"/>
    <property type="match status" value="1"/>
</dbReference>
<dbReference type="OMA" id="HCYFIEN"/>
<feature type="compositionally biased region" description="Basic residues" evidence="1">
    <location>
        <begin position="587"/>
        <end position="611"/>
    </location>
</feature>
<evidence type="ECO:0000313" key="5">
    <source>
        <dbReference type="Proteomes" id="UP000025227"/>
    </source>
</evidence>
<feature type="compositionally biased region" description="Basic and acidic residues" evidence="1">
    <location>
        <begin position="529"/>
        <end position="551"/>
    </location>
</feature>
<evidence type="ECO:0000259" key="3">
    <source>
        <dbReference type="Pfam" id="PF23626"/>
    </source>
</evidence>
<feature type="region of interest" description="Disordered" evidence="1">
    <location>
        <begin position="575"/>
        <end position="619"/>
    </location>
</feature>
<feature type="compositionally biased region" description="Polar residues" evidence="1">
    <location>
        <begin position="318"/>
        <end position="328"/>
    </location>
</feature>
<organism evidence="4">
    <name type="scientific">Haemonchus contortus</name>
    <name type="common">Barber pole worm</name>
    <dbReference type="NCBI Taxonomy" id="6289"/>
    <lineage>
        <taxon>Eukaryota</taxon>
        <taxon>Metazoa</taxon>
        <taxon>Ecdysozoa</taxon>
        <taxon>Nematoda</taxon>
        <taxon>Chromadorea</taxon>
        <taxon>Rhabditida</taxon>
        <taxon>Rhabditina</taxon>
        <taxon>Rhabditomorpha</taxon>
        <taxon>Strongyloidea</taxon>
        <taxon>Trichostrongylidae</taxon>
        <taxon>Haemonchus</taxon>
    </lineage>
</organism>
<dbReference type="InterPro" id="IPR055352">
    <property type="entry name" value="CCD_aECM"/>
</dbReference>
<dbReference type="AlphaFoldDB" id="W6NNF2"/>
<dbReference type="WBParaSite" id="HCON_00112520-00001">
    <property type="protein sequence ID" value="HCON_00112520-00001"/>
    <property type="gene ID" value="HCON_00112520"/>
</dbReference>
<dbReference type="OrthoDB" id="5865092at2759"/>
<keyword evidence="5" id="KW-1185">Reference proteome</keyword>
<feature type="region of interest" description="Disordered" evidence="1">
    <location>
        <begin position="429"/>
        <end position="559"/>
    </location>
</feature>
<protein>
    <submittedName>
        <fullName evidence="6">Proline-rich protein 36-like</fullName>
    </submittedName>
</protein>
<feature type="domain" description="aECM cysteine-cradle" evidence="3">
    <location>
        <begin position="622"/>
        <end position="673"/>
    </location>
</feature>
<feature type="compositionally biased region" description="Basic residues" evidence="1">
    <location>
        <begin position="468"/>
        <end position="480"/>
    </location>
</feature>